<organism evidence="3">
    <name type="scientific">marine metagenome</name>
    <dbReference type="NCBI Taxonomy" id="408172"/>
    <lineage>
        <taxon>unclassified sequences</taxon>
        <taxon>metagenomes</taxon>
        <taxon>ecological metagenomes</taxon>
    </lineage>
</organism>
<evidence type="ECO:0000313" key="3">
    <source>
        <dbReference type="EMBL" id="SVD77917.1"/>
    </source>
</evidence>
<dbReference type="GO" id="GO:0008270">
    <property type="term" value="F:zinc ion binding"/>
    <property type="evidence" value="ECO:0007669"/>
    <property type="project" value="InterPro"/>
</dbReference>
<dbReference type="SUPFAM" id="SSF53187">
    <property type="entry name" value="Zn-dependent exopeptidases"/>
    <property type="match status" value="1"/>
</dbReference>
<dbReference type="GO" id="GO:0006508">
    <property type="term" value="P:proteolysis"/>
    <property type="evidence" value="ECO:0007669"/>
    <property type="project" value="InterPro"/>
</dbReference>
<feature type="domain" description="Peptidase M14" evidence="2">
    <location>
        <begin position="52"/>
        <end position="145"/>
    </location>
</feature>
<accession>A0A382Y3I7</accession>
<dbReference type="AlphaFoldDB" id="A0A382Y3I7"/>
<protein>
    <recommendedName>
        <fullName evidence="2">Peptidase M14 domain-containing protein</fullName>
    </recommendedName>
</protein>
<dbReference type="GO" id="GO:0004181">
    <property type="term" value="F:metallocarboxypeptidase activity"/>
    <property type="evidence" value="ECO:0007669"/>
    <property type="project" value="InterPro"/>
</dbReference>
<feature type="non-terminal residue" evidence="3">
    <location>
        <position position="148"/>
    </location>
</feature>
<name>A0A382Y3I7_9ZZZZ</name>
<evidence type="ECO:0000259" key="2">
    <source>
        <dbReference type="Pfam" id="PF00246"/>
    </source>
</evidence>
<dbReference type="InterPro" id="IPR000834">
    <property type="entry name" value="Peptidase_M14"/>
</dbReference>
<dbReference type="InterPro" id="IPR057246">
    <property type="entry name" value="CARBOXYPEPT_ZN_1"/>
</dbReference>
<reference evidence="3" key="1">
    <citation type="submission" date="2018-05" db="EMBL/GenBank/DDBJ databases">
        <authorList>
            <person name="Lanie J.A."/>
            <person name="Ng W.-L."/>
            <person name="Kazmierczak K.M."/>
            <person name="Andrzejewski T.M."/>
            <person name="Davidsen T.M."/>
            <person name="Wayne K.J."/>
            <person name="Tettelin H."/>
            <person name="Glass J.I."/>
            <person name="Rusch D."/>
            <person name="Podicherti R."/>
            <person name="Tsui H.-C.T."/>
            <person name="Winkler M.E."/>
        </authorList>
    </citation>
    <scope>NUCLEOTIDE SEQUENCE</scope>
</reference>
<gene>
    <name evidence="3" type="ORF">METZ01_LOCUS430771</name>
</gene>
<comment type="similarity">
    <text evidence="1">Belongs to the peptidase M14 family.</text>
</comment>
<dbReference type="EMBL" id="UINC01172706">
    <property type="protein sequence ID" value="SVD77917.1"/>
    <property type="molecule type" value="Genomic_DNA"/>
</dbReference>
<dbReference type="Gene3D" id="3.40.630.10">
    <property type="entry name" value="Zn peptidases"/>
    <property type="match status" value="1"/>
</dbReference>
<dbReference type="Pfam" id="PF00246">
    <property type="entry name" value="Peptidase_M14"/>
    <property type="match status" value="1"/>
</dbReference>
<proteinExistence type="inferred from homology"/>
<evidence type="ECO:0000256" key="1">
    <source>
        <dbReference type="ARBA" id="ARBA00005988"/>
    </source>
</evidence>
<dbReference type="PROSITE" id="PS00132">
    <property type="entry name" value="CARBOXYPEPT_ZN_1"/>
    <property type="match status" value="1"/>
</dbReference>
<sequence length="148" mass="17158">MRKLLFTICLGIFYPQTDLNSLYHSYDDIRDKLFAWNQEFGDSNHPFYNSVIYQLDSIGVSSNDTLPIYAVKLSINANEEEDEPRILILGQCHAEEILGVEMSMSLIDWLLHPDSEVSTPFMNKLKEFMYNLEIWVVPTHNPEGLRVV</sequence>